<dbReference type="PANTHER" id="PTHR37817:SF1">
    <property type="entry name" value="N-ACETYLTRANSFERASE EIS"/>
    <property type="match status" value="1"/>
</dbReference>
<evidence type="ECO:0000313" key="3">
    <source>
        <dbReference type="EMBL" id="MFC7098377.1"/>
    </source>
</evidence>
<accession>A0ABD5X1M3</accession>
<sequence length="406" mass="45333">MDYRPVPDTHEDALDAALVYAFSPERGPDYTPEGPDRPDSFHPRAMYDAPAERRDDPSADDLTVVCGYYDFSMQIRGEVHEAGGVSAVASPPEYRREGLVRDLLTAVHREFRDDGVAFATLWPFEFPFYRRLGYARVNDYSRTTVAPDALSSACPPAEGTYERLDPDDWARADDVYAAWGPADLRLDRSEEWWRTRVFQSWQTDPYVYGWTAGDAGDDLGGYLVYTVEDGDDGKTLAVSEFAYRDREARGHLLRFCRNHDSQVERVRIPSTADERLFDDLDDPRAAETEVRPGPMVRLVDVAAALESISYPVDVEAEVVLDVRDDTCPWNDQPFRLRVAGGRGTVSAVETDAAGVTLGVGALSRLVVGSHGSDRLVEIGEVEVDDETRSDLAAAFPRTEPFLREGF</sequence>
<dbReference type="PANTHER" id="PTHR37817">
    <property type="entry name" value="N-ACETYLTRANSFERASE EIS"/>
    <property type="match status" value="1"/>
</dbReference>
<dbReference type="EC" id="2.3.1.-" evidence="3"/>
<keyword evidence="4" id="KW-1185">Reference proteome</keyword>
<name>A0ABD5X1M3_9EURY</name>
<dbReference type="PROSITE" id="PS51186">
    <property type="entry name" value="GNAT"/>
    <property type="match status" value="1"/>
</dbReference>
<feature type="domain" description="N-acetyltransferase" evidence="2">
    <location>
        <begin position="1"/>
        <end position="157"/>
    </location>
</feature>
<dbReference type="InterPro" id="IPR025559">
    <property type="entry name" value="Eis_dom"/>
</dbReference>
<gene>
    <name evidence="3" type="primary">eis</name>
    <name evidence="3" type="ORF">ACFQKD_13785</name>
</gene>
<dbReference type="InterPro" id="IPR016181">
    <property type="entry name" value="Acyl_CoA_acyltransferase"/>
</dbReference>
<evidence type="ECO:0000313" key="4">
    <source>
        <dbReference type="Proteomes" id="UP001596388"/>
    </source>
</evidence>
<reference evidence="3 4" key="1">
    <citation type="journal article" date="2019" name="Int. J. Syst. Evol. Microbiol.">
        <title>The Global Catalogue of Microorganisms (GCM) 10K type strain sequencing project: providing services to taxonomists for standard genome sequencing and annotation.</title>
        <authorList>
            <consortium name="The Broad Institute Genomics Platform"/>
            <consortium name="The Broad Institute Genome Sequencing Center for Infectious Disease"/>
            <person name="Wu L."/>
            <person name="Ma J."/>
        </authorList>
    </citation>
    <scope>NUCLEOTIDE SEQUENCE [LARGE SCALE GENOMIC DNA]</scope>
    <source>
        <strain evidence="3 4">DT55</strain>
    </source>
</reference>
<dbReference type="InterPro" id="IPR036527">
    <property type="entry name" value="SCP2_sterol-bd_dom_sf"/>
</dbReference>
<dbReference type="Pfam" id="PF13527">
    <property type="entry name" value="Acetyltransf_9"/>
    <property type="match status" value="1"/>
</dbReference>
<dbReference type="InterPro" id="IPR000182">
    <property type="entry name" value="GNAT_dom"/>
</dbReference>
<dbReference type="SUPFAM" id="SSF55729">
    <property type="entry name" value="Acyl-CoA N-acyltransferases (Nat)"/>
    <property type="match status" value="1"/>
</dbReference>
<evidence type="ECO:0000259" key="2">
    <source>
        <dbReference type="PROSITE" id="PS51186"/>
    </source>
</evidence>
<dbReference type="Proteomes" id="UP001596388">
    <property type="component" value="Unassembled WGS sequence"/>
</dbReference>
<keyword evidence="3" id="KW-0808">Transferase</keyword>
<dbReference type="GeneID" id="79270698"/>
<dbReference type="AlphaFoldDB" id="A0ABD5X1M3"/>
<dbReference type="Pfam" id="PF13530">
    <property type="entry name" value="SCP2_2"/>
    <property type="match status" value="1"/>
</dbReference>
<dbReference type="Gene3D" id="3.30.1050.10">
    <property type="entry name" value="SCP2 sterol-binding domain"/>
    <property type="match status" value="1"/>
</dbReference>
<dbReference type="Gene3D" id="3.40.630.30">
    <property type="match status" value="2"/>
</dbReference>
<comment type="caution">
    <text evidence="3">The sequence shown here is derived from an EMBL/GenBank/DDBJ whole genome shotgun (WGS) entry which is preliminary data.</text>
</comment>
<dbReference type="SUPFAM" id="SSF55718">
    <property type="entry name" value="SCP-like"/>
    <property type="match status" value="1"/>
</dbReference>
<keyword evidence="3" id="KW-0012">Acyltransferase</keyword>
<dbReference type="InterPro" id="IPR051554">
    <property type="entry name" value="Acetyltransferase_Eis"/>
</dbReference>
<dbReference type="RefSeq" id="WP_276237120.1">
    <property type="nucleotide sequence ID" value="NZ_CP119989.1"/>
</dbReference>
<dbReference type="Pfam" id="PF17668">
    <property type="entry name" value="Acetyltransf_17"/>
    <property type="match status" value="1"/>
</dbReference>
<proteinExistence type="predicted"/>
<protein>
    <submittedName>
        <fullName evidence="3">Enhanced intracellular survival protein Eis</fullName>
        <ecNumber evidence="3">2.3.1.-</ecNumber>
    </submittedName>
</protein>
<organism evidence="3 4">
    <name type="scientific">Halobaculum marinum</name>
    <dbReference type="NCBI Taxonomy" id="3031996"/>
    <lineage>
        <taxon>Archaea</taxon>
        <taxon>Methanobacteriati</taxon>
        <taxon>Methanobacteriota</taxon>
        <taxon>Stenosarchaea group</taxon>
        <taxon>Halobacteria</taxon>
        <taxon>Halobacteriales</taxon>
        <taxon>Haloferacaceae</taxon>
        <taxon>Halobaculum</taxon>
    </lineage>
</organism>
<evidence type="ECO:0000256" key="1">
    <source>
        <dbReference type="SAM" id="MobiDB-lite"/>
    </source>
</evidence>
<dbReference type="GO" id="GO:0016746">
    <property type="term" value="F:acyltransferase activity"/>
    <property type="evidence" value="ECO:0007669"/>
    <property type="project" value="UniProtKB-KW"/>
</dbReference>
<feature type="region of interest" description="Disordered" evidence="1">
    <location>
        <begin position="24"/>
        <end position="44"/>
    </location>
</feature>
<dbReference type="EMBL" id="JBHTAG010000003">
    <property type="protein sequence ID" value="MFC7098377.1"/>
    <property type="molecule type" value="Genomic_DNA"/>
</dbReference>
<dbReference type="InterPro" id="IPR041380">
    <property type="entry name" value="Acetyltransf_17"/>
</dbReference>